<dbReference type="EMBL" id="JBBHLL010000196">
    <property type="protein sequence ID" value="KAK7810444.1"/>
    <property type="molecule type" value="Genomic_DNA"/>
</dbReference>
<protein>
    <submittedName>
        <fullName evidence="3">Uncharacterized protein</fullName>
    </submittedName>
</protein>
<dbReference type="Proteomes" id="UP001488838">
    <property type="component" value="Unassembled WGS sequence"/>
</dbReference>
<organism evidence="3 4">
    <name type="scientific">Myodes glareolus</name>
    <name type="common">Bank vole</name>
    <name type="synonym">Clethrionomys glareolus</name>
    <dbReference type="NCBI Taxonomy" id="447135"/>
    <lineage>
        <taxon>Eukaryota</taxon>
        <taxon>Metazoa</taxon>
        <taxon>Chordata</taxon>
        <taxon>Craniata</taxon>
        <taxon>Vertebrata</taxon>
        <taxon>Euteleostomi</taxon>
        <taxon>Mammalia</taxon>
        <taxon>Eutheria</taxon>
        <taxon>Euarchontoglires</taxon>
        <taxon>Glires</taxon>
        <taxon>Rodentia</taxon>
        <taxon>Myomorpha</taxon>
        <taxon>Muroidea</taxon>
        <taxon>Cricetidae</taxon>
        <taxon>Arvicolinae</taxon>
        <taxon>Myodes</taxon>
    </lineage>
</organism>
<dbReference type="GO" id="GO:0003735">
    <property type="term" value="F:structural constituent of ribosome"/>
    <property type="evidence" value="ECO:0007669"/>
    <property type="project" value="InterPro"/>
</dbReference>
<dbReference type="Pfam" id="PF01777">
    <property type="entry name" value="Ribosomal_L27e"/>
    <property type="match status" value="1"/>
</dbReference>
<dbReference type="PANTHER" id="PTHR10497">
    <property type="entry name" value="60S RIBOSOMAL PROTEIN L27"/>
    <property type="match status" value="1"/>
</dbReference>
<keyword evidence="1" id="KW-0689">Ribosomal protein</keyword>
<name>A0AAW0I844_MYOGA</name>
<dbReference type="GO" id="GO:0006412">
    <property type="term" value="P:translation"/>
    <property type="evidence" value="ECO:0007669"/>
    <property type="project" value="InterPro"/>
</dbReference>
<reference evidence="3 4" key="1">
    <citation type="journal article" date="2023" name="bioRxiv">
        <title>Conserved and derived expression patterns and positive selection on dental genes reveal complex evolutionary context of ever-growing rodent molars.</title>
        <authorList>
            <person name="Calamari Z.T."/>
            <person name="Song A."/>
            <person name="Cohen E."/>
            <person name="Akter M."/>
            <person name="Roy R.D."/>
            <person name="Hallikas O."/>
            <person name="Christensen M.M."/>
            <person name="Li P."/>
            <person name="Marangoni P."/>
            <person name="Jernvall J."/>
            <person name="Klein O.D."/>
        </authorList>
    </citation>
    <scope>NUCLEOTIDE SEQUENCE [LARGE SCALE GENOMIC DNA]</scope>
    <source>
        <strain evidence="3">V071</strain>
    </source>
</reference>
<dbReference type="GO" id="GO:1990904">
    <property type="term" value="C:ribonucleoprotein complex"/>
    <property type="evidence" value="ECO:0007669"/>
    <property type="project" value="UniProtKB-KW"/>
</dbReference>
<dbReference type="InterPro" id="IPR038655">
    <property type="entry name" value="Ribosomal_eL27_sf"/>
</dbReference>
<evidence type="ECO:0000313" key="3">
    <source>
        <dbReference type="EMBL" id="KAK7810444.1"/>
    </source>
</evidence>
<dbReference type="GO" id="GO:0005840">
    <property type="term" value="C:ribosome"/>
    <property type="evidence" value="ECO:0007669"/>
    <property type="project" value="UniProtKB-KW"/>
</dbReference>
<evidence type="ECO:0000256" key="1">
    <source>
        <dbReference type="ARBA" id="ARBA00022980"/>
    </source>
</evidence>
<dbReference type="InterPro" id="IPR001141">
    <property type="entry name" value="Ribosomal_eL27"/>
</dbReference>
<keyword evidence="4" id="KW-1185">Reference proteome</keyword>
<dbReference type="CDD" id="cd06090">
    <property type="entry name" value="KOW_RPL27"/>
    <property type="match status" value="1"/>
</dbReference>
<gene>
    <name evidence="3" type="ORF">U0070_002840</name>
</gene>
<dbReference type="InterPro" id="IPR041991">
    <property type="entry name" value="Ribosomal_eL27_KOW"/>
</dbReference>
<comment type="caution">
    <text evidence="3">The sequence shown here is derived from an EMBL/GenBank/DDBJ whole genome shotgun (WGS) entry which is preliminary data.</text>
</comment>
<proteinExistence type="predicted"/>
<dbReference type="AlphaFoldDB" id="A0AAW0I844"/>
<keyword evidence="2" id="KW-0687">Ribonucleoprotein</keyword>
<sequence length="101" mass="11148">MGKFKKPGEMVLVPGWIARCKSAVVKNVDDGTLGLRPHSHALVAGTDRYPQSVTAAMGKKKTTERSKIESFVKYLTTQPLMPTRYSLGSPWDETVVNKDVL</sequence>
<evidence type="ECO:0000256" key="2">
    <source>
        <dbReference type="ARBA" id="ARBA00023274"/>
    </source>
</evidence>
<accession>A0AAW0I844</accession>
<dbReference type="Gene3D" id="2.30.30.770">
    <property type="match status" value="1"/>
</dbReference>
<evidence type="ECO:0000313" key="4">
    <source>
        <dbReference type="Proteomes" id="UP001488838"/>
    </source>
</evidence>